<dbReference type="PRINTS" id="PR00107">
    <property type="entry name" value="PHOSPHOCPHPR"/>
</dbReference>
<dbReference type="SUPFAM" id="SSF55594">
    <property type="entry name" value="HPr-like"/>
    <property type="match status" value="1"/>
</dbReference>
<dbReference type="NCBIfam" id="TIGR01003">
    <property type="entry name" value="PTS_HPr_family"/>
    <property type="match status" value="1"/>
</dbReference>
<organism evidence="5 6">
    <name type="scientific">[Ruminococcus] torques ATCC 27756</name>
    <dbReference type="NCBI Taxonomy" id="411460"/>
    <lineage>
        <taxon>Bacteria</taxon>
        <taxon>Bacillati</taxon>
        <taxon>Bacillota</taxon>
        <taxon>Clostridia</taxon>
        <taxon>Lachnospirales</taxon>
        <taxon>Lachnospiraceae</taxon>
        <taxon>Mediterraneibacter</taxon>
    </lineage>
</organism>
<evidence type="ECO:0000256" key="3">
    <source>
        <dbReference type="ARBA" id="ARBA00022683"/>
    </source>
</evidence>
<proteinExistence type="predicted"/>
<dbReference type="HOGENOM" id="CLU_136230_2_4_9"/>
<dbReference type="Pfam" id="PF00381">
    <property type="entry name" value="PTS-HPr"/>
    <property type="match status" value="1"/>
</dbReference>
<dbReference type="PaxDb" id="411460-RUMTOR_00868"/>
<accession>A5KKW4</accession>
<dbReference type="PANTHER" id="PTHR33705">
    <property type="entry name" value="PHOSPHOCARRIER PROTEIN HPR"/>
    <property type="match status" value="1"/>
</dbReference>
<evidence type="ECO:0000313" key="5">
    <source>
        <dbReference type="EMBL" id="EDK25065.1"/>
    </source>
</evidence>
<sequence length="108" mass="12085">MESRRKQRKSSSIKGDGIMVRKKIVIDNPTGLHLRPAGTFCKAAIQFESKITVQKITKNENVTANAKSVLSVLGACIKDRDEIEIICEGEDEEEALQEMIRVVENELI</sequence>
<dbReference type="InterPro" id="IPR035895">
    <property type="entry name" value="HPr-like_sf"/>
</dbReference>
<keyword evidence="2" id="KW-0963">Cytoplasm</keyword>
<evidence type="ECO:0000313" key="6">
    <source>
        <dbReference type="Proteomes" id="UP000003577"/>
    </source>
</evidence>
<keyword evidence="3" id="KW-0598">Phosphotransferase system</keyword>
<gene>
    <name evidence="5" type="ORF">RUMTOR_00868</name>
</gene>
<comment type="subcellular location">
    <subcellularLocation>
        <location evidence="1">Cytoplasm</location>
    </subcellularLocation>
</comment>
<protein>
    <submittedName>
        <fullName evidence="5">Phosphocarrier, HPr family</fullName>
    </submittedName>
</protein>
<evidence type="ECO:0000256" key="2">
    <source>
        <dbReference type="ARBA" id="ARBA00022490"/>
    </source>
</evidence>
<dbReference type="PANTHER" id="PTHR33705:SF2">
    <property type="entry name" value="PHOSPHOCARRIER PROTEIN NPR"/>
    <property type="match status" value="1"/>
</dbReference>
<dbReference type="AlphaFoldDB" id="A5KKW4"/>
<dbReference type="GO" id="GO:0009401">
    <property type="term" value="P:phosphoenolpyruvate-dependent sugar phosphotransferase system"/>
    <property type="evidence" value="ECO:0007669"/>
    <property type="project" value="UniProtKB-KW"/>
</dbReference>
<dbReference type="EMBL" id="AAVP02000002">
    <property type="protein sequence ID" value="EDK25065.1"/>
    <property type="molecule type" value="Genomic_DNA"/>
</dbReference>
<dbReference type="CDD" id="cd00367">
    <property type="entry name" value="PTS-HPr_like"/>
    <property type="match status" value="1"/>
</dbReference>
<dbReference type="Proteomes" id="UP000003577">
    <property type="component" value="Unassembled WGS sequence"/>
</dbReference>
<dbReference type="GO" id="GO:0005737">
    <property type="term" value="C:cytoplasm"/>
    <property type="evidence" value="ECO:0007669"/>
    <property type="project" value="UniProtKB-SubCell"/>
</dbReference>
<dbReference type="InterPro" id="IPR000032">
    <property type="entry name" value="HPr-like"/>
</dbReference>
<reference evidence="5 6" key="2">
    <citation type="submission" date="2007-04" db="EMBL/GenBank/DDBJ databases">
        <title>Draft genome sequence of Ruminococcus torques (ATCC 27756).</title>
        <authorList>
            <person name="Sudarsanam P."/>
            <person name="Ley R."/>
            <person name="Guruge J."/>
            <person name="Turnbaugh P.J."/>
            <person name="Mahowald M."/>
            <person name="Liep D."/>
            <person name="Gordon J."/>
        </authorList>
    </citation>
    <scope>NUCLEOTIDE SEQUENCE [LARGE SCALE GENOMIC DNA]</scope>
    <source>
        <strain evidence="5 6">ATCC 27756</strain>
    </source>
</reference>
<dbReference type="PROSITE" id="PS51350">
    <property type="entry name" value="PTS_HPR_DOM"/>
    <property type="match status" value="1"/>
</dbReference>
<evidence type="ECO:0000256" key="1">
    <source>
        <dbReference type="ARBA" id="ARBA00004496"/>
    </source>
</evidence>
<comment type="caution">
    <text evidence="5">The sequence shown here is derived from an EMBL/GenBank/DDBJ whole genome shotgun (WGS) entry which is preliminary data.</text>
</comment>
<reference evidence="5 6" key="1">
    <citation type="submission" date="2007-03" db="EMBL/GenBank/DDBJ databases">
        <authorList>
            <person name="Fulton L."/>
            <person name="Clifton S."/>
            <person name="Fulton B."/>
            <person name="Xu J."/>
            <person name="Minx P."/>
            <person name="Pepin K.H."/>
            <person name="Johnson M."/>
            <person name="Thiruvilangam P."/>
            <person name="Bhonagiri V."/>
            <person name="Nash W.E."/>
            <person name="Mardis E.R."/>
            <person name="Wilson R.K."/>
        </authorList>
    </citation>
    <scope>NUCLEOTIDE SEQUENCE [LARGE SCALE GENOMIC DNA]</scope>
    <source>
        <strain evidence="5 6">ATCC 27756</strain>
    </source>
</reference>
<evidence type="ECO:0000259" key="4">
    <source>
        <dbReference type="PROSITE" id="PS51350"/>
    </source>
</evidence>
<dbReference type="Gene3D" id="3.30.1340.10">
    <property type="entry name" value="HPr-like"/>
    <property type="match status" value="1"/>
</dbReference>
<feature type="domain" description="HPr" evidence="4">
    <location>
        <begin position="19"/>
        <end position="108"/>
    </location>
</feature>
<name>A5KKW4_9FIRM</name>
<dbReference type="InterPro" id="IPR050399">
    <property type="entry name" value="HPr"/>
</dbReference>